<gene>
    <name evidence="1" type="ordered locus">Clole_2217</name>
</gene>
<keyword evidence="2" id="KW-1185">Reference proteome</keyword>
<dbReference type="AlphaFoldDB" id="F2JRK6"/>
<dbReference type="InterPro" id="IPR025893">
    <property type="entry name" value="Tocopherol_cyclase"/>
</dbReference>
<dbReference type="EMBL" id="CP002582">
    <property type="protein sequence ID" value="ADZ83927.1"/>
    <property type="molecule type" value="Genomic_DNA"/>
</dbReference>
<dbReference type="Proteomes" id="UP000008467">
    <property type="component" value="Chromosome"/>
</dbReference>
<protein>
    <recommendedName>
        <fullName evidence="3">Tocopherol cyclase</fullName>
    </recommendedName>
</protein>
<evidence type="ECO:0000313" key="1">
    <source>
        <dbReference type="EMBL" id="ADZ83927.1"/>
    </source>
</evidence>
<organism evidence="1 2">
    <name type="scientific">Cellulosilyticum lentocellum (strain ATCC 49066 / DSM 5427 / NCIMB 11756 / RHM5)</name>
    <name type="common">Clostridium lentocellum</name>
    <dbReference type="NCBI Taxonomy" id="642492"/>
    <lineage>
        <taxon>Bacteria</taxon>
        <taxon>Bacillati</taxon>
        <taxon>Bacillota</taxon>
        <taxon>Clostridia</taxon>
        <taxon>Lachnospirales</taxon>
        <taxon>Cellulosilyticaceae</taxon>
        <taxon>Cellulosilyticum</taxon>
    </lineage>
</organism>
<proteinExistence type="predicted"/>
<dbReference type="Pfam" id="PF14249">
    <property type="entry name" value="Tocopherol_cycl"/>
    <property type="match status" value="1"/>
</dbReference>
<accession>F2JRK6</accession>
<name>F2JRK6_CELLD</name>
<evidence type="ECO:0008006" key="3">
    <source>
        <dbReference type="Google" id="ProtNLM"/>
    </source>
</evidence>
<reference evidence="1 2" key="1">
    <citation type="journal article" date="2011" name="J. Bacteriol.">
        <title>Complete genome sequence of the cellulose-degrading bacterium Cellulosilyticum lentocellum.</title>
        <authorList>
            <consortium name="US DOE Joint Genome Institute"/>
            <person name="Miller D.A."/>
            <person name="Suen G."/>
            <person name="Bruce D."/>
            <person name="Copeland A."/>
            <person name="Cheng J.F."/>
            <person name="Detter C."/>
            <person name="Goodwin L.A."/>
            <person name="Han C.S."/>
            <person name="Hauser L.J."/>
            <person name="Land M.L."/>
            <person name="Lapidus A."/>
            <person name="Lucas S."/>
            <person name="Meincke L."/>
            <person name="Pitluck S."/>
            <person name="Tapia R."/>
            <person name="Teshima H."/>
            <person name="Woyke T."/>
            <person name="Fox B.G."/>
            <person name="Angert E.R."/>
            <person name="Currie C.R."/>
        </authorList>
    </citation>
    <scope>NUCLEOTIDE SEQUENCE [LARGE SCALE GENOMIC DNA]</scope>
    <source>
        <strain evidence="2">ATCC 49066 / DSM 5427 / NCIMB 11756 / RHM5</strain>
    </source>
</reference>
<dbReference type="eggNOG" id="ENOG502Z7JP">
    <property type="taxonomic scope" value="Bacteria"/>
</dbReference>
<dbReference type="HOGENOM" id="CLU_044587_0_0_9"/>
<sequence>MFNHHDLSRNEYMLDGCFCKNGYDWWWHSFTARHEKTGEEKAFFVEYFLCNPALGGDKAVLGQLPENKVAGKKPSYLMVKVGSWGKNPKQLHRFFAWDEVKLHKKKPFSVKAKDCFASDTELTGSVGVSEVDAKEHPEYMCDAGCMTWNLKLDKKVAFNVGYGAGRLFRKIKAFEMYWHAEGMKTLYSGTVEIDGERYIVTPETSYGYADKNWGSNFTSPWVWLSSNCMRSKVTGKVLKNSVFNIGGGCPKIYFFPLNRKLLGAFWYEGNEYEYNFSKFWTLPRTQFSFQETATEVRWKVRQENRTSVMKTEVRCLKSDLLLINYEAPDGSKRHKKLWNGGTGIGNIKLYKKTRDGLMLIDDIVATHVGCEYGEYES</sequence>
<dbReference type="SUPFAM" id="SSF159245">
    <property type="entry name" value="AttH-like"/>
    <property type="match status" value="1"/>
</dbReference>
<evidence type="ECO:0000313" key="2">
    <source>
        <dbReference type="Proteomes" id="UP000008467"/>
    </source>
</evidence>
<dbReference type="GO" id="GO:0009976">
    <property type="term" value="F:tocopherol cyclase activity"/>
    <property type="evidence" value="ECO:0007669"/>
    <property type="project" value="InterPro"/>
</dbReference>
<dbReference type="KEGG" id="cle:Clole_2217"/>